<reference evidence="2" key="1">
    <citation type="submission" date="2020-11" db="EMBL/GenBank/DDBJ databases">
        <title>Novosphingobium aureum sp. nov., a marine bacterium isolated from sediment of a salt flat.</title>
        <authorList>
            <person name="Yoo Y."/>
            <person name="Kim J.-J."/>
        </authorList>
    </citation>
    <scope>NUCLEOTIDE SEQUENCE</scope>
    <source>
        <strain evidence="2">YJ-S2-02</strain>
    </source>
</reference>
<protein>
    <submittedName>
        <fullName evidence="2">META domain-containing protein</fullName>
    </submittedName>
</protein>
<dbReference type="Gene3D" id="2.40.128.270">
    <property type="match status" value="1"/>
</dbReference>
<gene>
    <name evidence="2" type="ORF">I5E68_11615</name>
</gene>
<dbReference type="InterPro" id="IPR053147">
    <property type="entry name" value="Hsp_HslJ-like"/>
</dbReference>
<feature type="domain" description="DUF306" evidence="1">
    <location>
        <begin position="34"/>
        <end position="131"/>
    </location>
</feature>
<keyword evidence="3" id="KW-1185">Reference proteome</keyword>
<dbReference type="EMBL" id="JADZGI010000001">
    <property type="protein sequence ID" value="MBH0113598.1"/>
    <property type="molecule type" value="Genomic_DNA"/>
</dbReference>
<sequence>MSEPSNLHRTLCAAALMLGLFLLGGCAGPEDNVHLNDSRWRFALIDGHTPLSDAADVRFADGEITVLVGCNRMTGPWRVNEDRLVAGPLDQTEMACPAPAWDQEKAVSALFAATPRLEVSEDKLLLQSGGHSAELIRAAAL</sequence>
<comment type="caution">
    <text evidence="2">The sequence shown here is derived from an EMBL/GenBank/DDBJ whole genome shotgun (WGS) entry which is preliminary data.</text>
</comment>
<accession>A0A931HDT7</accession>
<dbReference type="Pfam" id="PF03724">
    <property type="entry name" value="META"/>
    <property type="match status" value="1"/>
</dbReference>
<dbReference type="PANTHER" id="PTHR35535">
    <property type="entry name" value="HEAT SHOCK PROTEIN HSLJ"/>
    <property type="match status" value="1"/>
</dbReference>
<proteinExistence type="predicted"/>
<evidence type="ECO:0000313" key="2">
    <source>
        <dbReference type="EMBL" id="MBH0113598.1"/>
    </source>
</evidence>
<organism evidence="2 3">
    <name type="scientific">Novosphingobium aureum</name>
    <dbReference type="NCBI Taxonomy" id="2792964"/>
    <lineage>
        <taxon>Bacteria</taxon>
        <taxon>Pseudomonadati</taxon>
        <taxon>Pseudomonadota</taxon>
        <taxon>Alphaproteobacteria</taxon>
        <taxon>Sphingomonadales</taxon>
        <taxon>Sphingomonadaceae</taxon>
        <taxon>Novosphingobium</taxon>
    </lineage>
</organism>
<evidence type="ECO:0000259" key="1">
    <source>
        <dbReference type="Pfam" id="PF03724"/>
    </source>
</evidence>
<dbReference type="RefSeq" id="WP_197163878.1">
    <property type="nucleotide sequence ID" value="NZ_JADZGI010000001.1"/>
</dbReference>
<evidence type="ECO:0000313" key="3">
    <source>
        <dbReference type="Proteomes" id="UP000617634"/>
    </source>
</evidence>
<dbReference type="InterPro" id="IPR038670">
    <property type="entry name" value="HslJ-like_sf"/>
</dbReference>
<dbReference type="PANTHER" id="PTHR35535:SF2">
    <property type="entry name" value="DUF306 DOMAIN-CONTAINING PROTEIN"/>
    <property type="match status" value="1"/>
</dbReference>
<dbReference type="AlphaFoldDB" id="A0A931HDT7"/>
<dbReference type="Proteomes" id="UP000617634">
    <property type="component" value="Unassembled WGS sequence"/>
</dbReference>
<name>A0A931HDT7_9SPHN</name>
<dbReference type="InterPro" id="IPR005184">
    <property type="entry name" value="DUF306_Meta_HslJ"/>
</dbReference>